<reference evidence="1 2" key="1">
    <citation type="submission" date="2015-01" db="EMBL/GenBank/DDBJ databases">
        <title>Evolution of Trichinella species and genotypes.</title>
        <authorList>
            <person name="Korhonen P.K."/>
            <person name="Edoardo P."/>
            <person name="Giuseppe L.R."/>
            <person name="Gasser R.B."/>
        </authorList>
    </citation>
    <scope>NUCLEOTIDE SEQUENCE [LARGE SCALE GENOMIC DNA]</scope>
    <source>
        <strain evidence="1">ISS470</strain>
    </source>
</reference>
<dbReference type="EMBL" id="JYDT01000002">
    <property type="protein sequence ID" value="KRY93569.1"/>
    <property type="molecule type" value="Genomic_DNA"/>
</dbReference>
<evidence type="ECO:0000313" key="1">
    <source>
        <dbReference type="EMBL" id="KRY93569.1"/>
    </source>
</evidence>
<evidence type="ECO:0000313" key="2">
    <source>
        <dbReference type="Proteomes" id="UP000054995"/>
    </source>
</evidence>
<comment type="caution">
    <text evidence="1">The sequence shown here is derived from an EMBL/GenBank/DDBJ whole genome shotgun (WGS) entry which is preliminary data.</text>
</comment>
<protein>
    <submittedName>
        <fullName evidence="1">Uncharacterized protein</fullName>
    </submittedName>
</protein>
<keyword evidence="2" id="KW-1185">Reference proteome</keyword>
<sequence length="117" mass="13958">MAFQFQELKVKTLVKQEIRFRNYNYNTLVFALMEAFFRKTLLSLIKINTDISIICRNFNDPVVEEYILKSNMRFNIQKDVILSRINTLWIGVSIGNAMWKKRLHRLIVKRGNIFKGQ</sequence>
<dbReference type="Proteomes" id="UP000054995">
    <property type="component" value="Unassembled WGS sequence"/>
</dbReference>
<gene>
    <name evidence="1" type="ORF">T4D_4024</name>
</gene>
<proteinExistence type="predicted"/>
<name>A0A0V1G5X5_TRIPS</name>
<accession>A0A0V1G5X5</accession>
<organism evidence="1 2">
    <name type="scientific">Trichinella pseudospiralis</name>
    <name type="common">Parasitic roundworm</name>
    <dbReference type="NCBI Taxonomy" id="6337"/>
    <lineage>
        <taxon>Eukaryota</taxon>
        <taxon>Metazoa</taxon>
        <taxon>Ecdysozoa</taxon>
        <taxon>Nematoda</taxon>
        <taxon>Enoplea</taxon>
        <taxon>Dorylaimia</taxon>
        <taxon>Trichinellida</taxon>
        <taxon>Trichinellidae</taxon>
        <taxon>Trichinella</taxon>
    </lineage>
</organism>
<dbReference type="AlphaFoldDB" id="A0A0V1G5X5"/>